<evidence type="ECO:0000313" key="5">
    <source>
        <dbReference type="EMBL" id="CAD9330041.1"/>
    </source>
</evidence>
<organism evidence="5">
    <name type="scientific">Ditylum brightwellii</name>
    <dbReference type="NCBI Taxonomy" id="49249"/>
    <lineage>
        <taxon>Eukaryota</taxon>
        <taxon>Sar</taxon>
        <taxon>Stramenopiles</taxon>
        <taxon>Ochrophyta</taxon>
        <taxon>Bacillariophyta</taxon>
        <taxon>Mediophyceae</taxon>
        <taxon>Lithodesmiophycidae</taxon>
        <taxon>Lithodesmiales</taxon>
        <taxon>Lithodesmiaceae</taxon>
        <taxon>Ditylum</taxon>
    </lineage>
</organism>
<keyword evidence="2" id="KW-0521">NADP</keyword>
<reference evidence="5" key="1">
    <citation type="submission" date="2021-01" db="EMBL/GenBank/DDBJ databases">
        <authorList>
            <person name="Corre E."/>
            <person name="Pelletier E."/>
            <person name="Niang G."/>
            <person name="Scheremetjew M."/>
            <person name="Finn R."/>
            <person name="Kale V."/>
            <person name="Holt S."/>
            <person name="Cochrane G."/>
            <person name="Meng A."/>
            <person name="Brown T."/>
            <person name="Cohen L."/>
        </authorList>
    </citation>
    <scope>NUCLEOTIDE SEQUENCE</scope>
    <source>
        <strain evidence="5">Pop2</strain>
    </source>
</reference>
<dbReference type="GO" id="GO:0016491">
    <property type="term" value="F:oxidoreductase activity"/>
    <property type="evidence" value="ECO:0007669"/>
    <property type="project" value="UniProtKB-KW"/>
</dbReference>
<dbReference type="Gene3D" id="3.40.50.720">
    <property type="entry name" value="NAD(P)-binding Rossmann-like Domain"/>
    <property type="match status" value="1"/>
</dbReference>
<dbReference type="EMBL" id="HBGN01017283">
    <property type="protein sequence ID" value="CAD9330041.1"/>
    <property type="molecule type" value="Transcribed_RNA"/>
</dbReference>
<comment type="similarity">
    <text evidence="1 4">Belongs to the short-chain dehydrogenases/reductases (SDR) family.</text>
</comment>
<dbReference type="AlphaFoldDB" id="A0A7S1Z704"/>
<dbReference type="PANTHER" id="PTHR43963:SF6">
    <property type="entry name" value="CHAIN DEHYDROGENASE FAMILY PROTEIN, PUTATIVE (AFU_ORTHOLOGUE AFUA_3G15350)-RELATED"/>
    <property type="match status" value="1"/>
</dbReference>
<accession>A0A7S1Z704</accession>
<evidence type="ECO:0000256" key="4">
    <source>
        <dbReference type="RuleBase" id="RU000363"/>
    </source>
</evidence>
<dbReference type="PRINTS" id="PR00080">
    <property type="entry name" value="SDRFAMILY"/>
</dbReference>
<evidence type="ECO:0008006" key="6">
    <source>
        <dbReference type="Google" id="ProtNLM"/>
    </source>
</evidence>
<protein>
    <recommendedName>
        <fullName evidence="6">Ketoreductase (KR) domain-containing protein</fullName>
    </recommendedName>
</protein>
<dbReference type="SUPFAM" id="SSF51735">
    <property type="entry name" value="NAD(P)-binding Rossmann-fold domains"/>
    <property type="match status" value="1"/>
</dbReference>
<evidence type="ECO:0000256" key="1">
    <source>
        <dbReference type="ARBA" id="ARBA00006484"/>
    </source>
</evidence>
<gene>
    <name evidence="5" type="ORF">DBRI1063_LOCUS11085</name>
</gene>
<dbReference type="PRINTS" id="PR00081">
    <property type="entry name" value="GDHRDH"/>
</dbReference>
<dbReference type="InterPro" id="IPR036291">
    <property type="entry name" value="NAD(P)-bd_dom_sf"/>
</dbReference>
<evidence type="ECO:0000256" key="2">
    <source>
        <dbReference type="ARBA" id="ARBA00022857"/>
    </source>
</evidence>
<dbReference type="InterPro" id="IPR002347">
    <property type="entry name" value="SDR_fam"/>
</dbReference>
<dbReference type="PANTHER" id="PTHR43963">
    <property type="entry name" value="CARBONYL REDUCTASE 1-RELATED"/>
    <property type="match status" value="1"/>
</dbReference>
<dbReference type="Pfam" id="PF00106">
    <property type="entry name" value="adh_short"/>
    <property type="match status" value="1"/>
</dbReference>
<name>A0A7S1Z704_9STRA</name>
<evidence type="ECO:0000256" key="3">
    <source>
        <dbReference type="ARBA" id="ARBA00023002"/>
    </source>
</evidence>
<proteinExistence type="inferred from homology"/>
<keyword evidence="3" id="KW-0560">Oxidoreductase</keyword>
<sequence>MSSSIAAAAAFTAQASNRIALVTGANKGIGFYIALQLAMSGLFSHIILGCRDATRGQTAVSDIVSQLKTLPSPTPSVSYLPLTLGNKESHANLKQSLEQSFGKVDVLVNNAAIAFKNADPTPHEEQCKPTLDVNFRGTVDLTNELLPLLRRGSDARIVNVASMSGYLSQLPSRELRSKFASEGITMSKLHNLVDQYEQDVEQGTYIKNGWGRSNYGMSKLAVIVATRIWAKEEAANGISVNCCYACYYGEYFYWAVFCKL</sequence>